<dbReference type="PROSITE" id="PS50017">
    <property type="entry name" value="DEATH_DOMAIN"/>
    <property type="match status" value="1"/>
</dbReference>
<evidence type="ECO:0000256" key="7">
    <source>
        <dbReference type="ARBA" id="ARBA00023170"/>
    </source>
</evidence>
<dbReference type="InterPro" id="IPR034024">
    <property type="entry name" value="TNFRSF10_N"/>
</dbReference>
<dbReference type="Proteomes" id="UP000515150">
    <property type="component" value="Chromosome 19"/>
</dbReference>
<dbReference type="InParanoid" id="A0A6P7L4H3"/>
<dbReference type="Gene3D" id="1.10.533.10">
    <property type="entry name" value="Death Domain, Fas"/>
    <property type="match status" value="1"/>
</dbReference>
<dbReference type="OrthoDB" id="8848202at2759"/>
<dbReference type="GO" id="GO:0036462">
    <property type="term" value="P:TRAIL-activated apoptotic signaling pathway"/>
    <property type="evidence" value="ECO:0007669"/>
    <property type="project" value="TreeGrafter"/>
</dbReference>
<evidence type="ECO:0000256" key="2">
    <source>
        <dbReference type="ARBA" id="ARBA00022703"/>
    </source>
</evidence>
<dbReference type="PANTHER" id="PTHR46330:SF6">
    <property type="entry name" value="HEMATOPOIETIC DEATH RECEPTOR-RELATED"/>
    <property type="match status" value="1"/>
</dbReference>
<dbReference type="PANTHER" id="PTHR46330">
    <property type="entry name" value="TUMOR NECROSIS FACTOR RECEPTOR SUPERFAMILY MEMBER 10B"/>
    <property type="match status" value="1"/>
</dbReference>
<dbReference type="CDD" id="cd10580">
    <property type="entry name" value="TNFRSF10"/>
    <property type="match status" value="1"/>
</dbReference>
<keyword evidence="3 12" id="KW-0732">Signal</keyword>
<reference evidence="16" key="1">
    <citation type="submission" date="2025-08" db="UniProtKB">
        <authorList>
            <consortium name="RefSeq"/>
        </authorList>
    </citation>
    <scope>IDENTIFICATION</scope>
</reference>
<evidence type="ECO:0000259" key="14">
    <source>
        <dbReference type="PROSITE" id="PS50050"/>
    </source>
</evidence>
<feature type="transmembrane region" description="Helical" evidence="11">
    <location>
        <begin position="172"/>
        <end position="199"/>
    </location>
</feature>
<evidence type="ECO:0000256" key="6">
    <source>
        <dbReference type="ARBA" id="ARBA00023157"/>
    </source>
</evidence>
<feature type="disulfide bond" evidence="9">
    <location>
        <begin position="98"/>
        <end position="116"/>
    </location>
</feature>
<feature type="chain" id="PRO_5028366124" evidence="12">
    <location>
        <begin position="22"/>
        <end position="404"/>
    </location>
</feature>
<feature type="disulfide bond" evidence="9">
    <location>
        <begin position="136"/>
        <end position="149"/>
    </location>
</feature>
<dbReference type="AlphaFoldDB" id="A0A6P7L4H3"/>
<dbReference type="Pfam" id="PF00531">
    <property type="entry name" value="Death"/>
    <property type="match status" value="1"/>
</dbReference>
<sequence length="404" mass="45427">MSNLLLYEIVFVLILCGSTEAFLHSYPHVRASRVQRNVDCSTDQYLDGSICCTNCPAGTHVKSRCTTAGQRGTCQECQDGKYTAHANGLRQCLKCTVCRSDQETVTQCTTIQDTLCQCRPGTFCTPDQACELCRTCSTCKRDEEAVRNCTSTSNTQCKKIQANPDSNSANNYGLMVALVLIFTAVVALIIIIIIGVNCYKKRCHQTDARGHLQDEMKAAQNSNEDMRNGETQRSSFPSWVRSRSSTASEDELKMLCESLNSSASNSQHSLVSLPSPAFPALQPPAYLQGPEQLILREDEQFLKLTPVNGQESLRQCFGYFEELDIDYHKRFFRNLGIKDNIIKSKDHLQYEDKIHELLNIWLENVGRDGSLSDLLRVLLDLNLKRTAEVFMENAIHDNHYTCEC</sequence>
<keyword evidence="7" id="KW-0675">Receptor</keyword>
<keyword evidence="11" id="KW-0812">Transmembrane</keyword>
<evidence type="ECO:0000256" key="4">
    <source>
        <dbReference type="ARBA" id="ARBA00022737"/>
    </source>
</evidence>
<feature type="domain" description="TNFR-Cys" evidence="14">
    <location>
        <begin position="117"/>
        <end position="157"/>
    </location>
</feature>
<feature type="repeat" description="TNFR-Cys" evidence="9">
    <location>
        <begin position="76"/>
        <end position="116"/>
    </location>
</feature>
<dbReference type="GO" id="GO:0005886">
    <property type="term" value="C:plasma membrane"/>
    <property type="evidence" value="ECO:0007669"/>
    <property type="project" value="TreeGrafter"/>
</dbReference>
<keyword evidence="6 9" id="KW-1015">Disulfide bond</keyword>
<feature type="disulfide bond" evidence="9">
    <location>
        <begin position="118"/>
        <end position="133"/>
    </location>
</feature>
<feature type="compositionally biased region" description="Low complexity" evidence="10">
    <location>
        <begin position="233"/>
        <end position="242"/>
    </location>
</feature>
<protein>
    <submittedName>
        <fullName evidence="16">Tumor necrosis factor receptor superfamily member 10B-like isoform X1</fullName>
    </submittedName>
</protein>
<dbReference type="InterPro" id="IPR052491">
    <property type="entry name" value="TNFRSF10"/>
</dbReference>
<dbReference type="PROSITE" id="PS00652">
    <property type="entry name" value="TNFR_NGFR_1"/>
    <property type="match status" value="1"/>
</dbReference>
<organism evidence="15 16">
    <name type="scientific">Betta splendens</name>
    <name type="common">Siamese fighting fish</name>
    <dbReference type="NCBI Taxonomy" id="158456"/>
    <lineage>
        <taxon>Eukaryota</taxon>
        <taxon>Metazoa</taxon>
        <taxon>Chordata</taxon>
        <taxon>Craniata</taxon>
        <taxon>Vertebrata</taxon>
        <taxon>Euteleostomi</taxon>
        <taxon>Actinopterygii</taxon>
        <taxon>Neopterygii</taxon>
        <taxon>Teleostei</taxon>
        <taxon>Neoteleostei</taxon>
        <taxon>Acanthomorphata</taxon>
        <taxon>Anabantaria</taxon>
        <taxon>Anabantiformes</taxon>
        <taxon>Anabantoidei</taxon>
        <taxon>Osphronemidae</taxon>
        <taxon>Betta</taxon>
    </lineage>
</organism>
<keyword evidence="5 11" id="KW-0472">Membrane</keyword>
<evidence type="ECO:0000256" key="12">
    <source>
        <dbReference type="SAM" id="SignalP"/>
    </source>
</evidence>
<feature type="domain" description="Death" evidence="13">
    <location>
        <begin position="329"/>
        <end position="394"/>
    </location>
</feature>
<evidence type="ECO:0000313" key="16">
    <source>
        <dbReference type="RefSeq" id="XP_028989477.1"/>
    </source>
</evidence>
<feature type="disulfide bond" evidence="9">
    <location>
        <begin position="77"/>
        <end position="92"/>
    </location>
</feature>
<dbReference type="GO" id="GO:0043065">
    <property type="term" value="P:positive regulation of apoptotic process"/>
    <property type="evidence" value="ECO:0007669"/>
    <property type="project" value="TreeGrafter"/>
</dbReference>
<evidence type="ECO:0000256" key="1">
    <source>
        <dbReference type="ARBA" id="ARBA00004370"/>
    </source>
</evidence>
<evidence type="ECO:0000256" key="8">
    <source>
        <dbReference type="ARBA" id="ARBA00023180"/>
    </source>
</evidence>
<keyword evidence="11" id="KW-1133">Transmembrane helix</keyword>
<dbReference type="RefSeq" id="XP_028989477.1">
    <property type="nucleotide sequence ID" value="XM_029133644.3"/>
</dbReference>
<dbReference type="InterPro" id="IPR011029">
    <property type="entry name" value="DEATH-like_dom_sf"/>
</dbReference>
<evidence type="ECO:0000256" key="3">
    <source>
        <dbReference type="ARBA" id="ARBA00022729"/>
    </source>
</evidence>
<keyword evidence="15" id="KW-1185">Reference proteome</keyword>
<feature type="disulfide bond" evidence="9">
    <location>
        <begin position="95"/>
        <end position="108"/>
    </location>
</feature>
<dbReference type="GO" id="GO:0004888">
    <property type="term" value="F:transmembrane signaling receptor activity"/>
    <property type="evidence" value="ECO:0007669"/>
    <property type="project" value="UniProtKB-ARBA"/>
</dbReference>
<dbReference type="PROSITE" id="PS50050">
    <property type="entry name" value="TNFR_NGFR_2"/>
    <property type="match status" value="2"/>
</dbReference>
<dbReference type="Pfam" id="PF00020">
    <property type="entry name" value="TNFR_c6"/>
    <property type="match status" value="2"/>
</dbReference>
<evidence type="ECO:0000313" key="15">
    <source>
        <dbReference type="Proteomes" id="UP000515150"/>
    </source>
</evidence>
<dbReference type="SUPFAM" id="SSF57586">
    <property type="entry name" value="TNF receptor-like"/>
    <property type="match status" value="2"/>
</dbReference>
<dbReference type="GeneID" id="114845540"/>
<feature type="signal peptide" evidence="12">
    <location>
        <begin position="1"/>
        <end position="21"/>
    </location>
</feature>
<name>A0A6P7L4H3_BETSP</name>
<dbReference type="FunFam" id="2.10.50.10:FF:000004">
    <property type="entry name" value="Tumor necrosis factor receptor superfamily member 6"/>
    <property type="match status" value="1"/>
</dbReference>
<dbReference type="SUPFAM" id="SSF47986">
    <property type="entry name" value="DEATH domain"/>
    <property type="match status" value="1"/>
</dbReference>
<evidence type="ECO:0000256" key="10">
    <source>
        <dbReference type="SAM" id="MobiDB-lite"/>
    </source>
</evidence>
<evidence type="ECO:0000256" key="5">
    <source>
        <dbReference type="ARBA" id="ARBA00023136"/>
    </source>
</evidence>
<evidence type="ECO:0000259" key="13">
    <source>
        <dbReference type="PROSITE" id="PS50017"/>
    </source>
</evidence>
<accession>A0A6P7L4H3</accession>
<keyword evidence="2" id="KW-0053">Apoptosis</keyword>
<keyword evidence="8" id="KW-0325">Glycoprotein</keyword>
<feature type="domain" description="TNFR-Cys" evidence="14">
    <location>
        <begin position="76"/>
        <end position="116"/>
    </location>
</feature>
<dbReference type="InterPro" id="IPR001368">
    <property type="entry name" value="TNFR/NGFR_Cys_rich_reg"/>
</dbReference>
<dbReference type="Gene3D" id="2.10.50.10">
    <property type="entry name" value="Tumor Necrosis Factor Receptor, subunit A, domain 2"/>
    <property type="match status" value="3"/>
</dbReference>
<dbReference type="GO" id="GO:0009986">
    <property type="term" value="C:cell surface"/>
    <property type="evidence" value="ECO:0007669"/>
    <property type="project" value="TreeGrafter"/>
</dbReference>
<evidence type="ECO:0000256" key="9">
    <source>
        <dbReference type="PROSITE-ProRule" id="PRU00206"/>
    </source>
</evidence>
<dbReference type="SMART" id="SM00208">
    <property type="entry name" value="TNFR"/>
    <property type="match status" value="3"/>
</dbReference>
<comment type="subcellular location">
    <subcellularLocation>
        <location evidence="1">Membrane</location>
    </subcellularLocation>
</comment>
<evidence type="ECO:0000256" key="11">
    <source>
        <dbReference type="SAM" id="Phobius"/>
    </source>
</evidence>
<dbReference type="InterPro" id="IPR000488">
    <property type="entry name" value="Death_dom"/>
</dbReference>
<feature type="region of interest" description="Disordered" evidence="10">
    <location>
        <begin position="219"/>
        <end position="242"/>
    </location>
</feature>
<feature type="repeat" description="TNFR-Cys" evidence="9">
    <location>
        <begin position="117"/>
        <end position="157"/>
    </location>
</feature>
<dbReference type="KEGG" id="bspl:114845540"/>
<proteinExistence type="predicted"/>
<feature type="disulfide bond" evidence="9">
    <location>
        <begin position="139"/>
        <end position="157"/>
    </location>
</feature>
<gene>
    <name evidence="16" type="primary">LOC114845540</name>
</gene>
<keyword evidence="4" id="KW-0677">Repeat</keyword>